<protein>
    <recommendedName>
        <fullName evidence="6">Secreted repeat protein with Y-X4-D motif</fullName>
    </recommendedName>
</protein>
<sequence>MELKKLCYLLTVGALILTGSSCSKDDDDNGDNTSTVTGVQLSSNATFGNIITDNTGQALYFFSNDATGSSSCTDGCLVVWPVFYKDNLSIGAGLNASDFGTITRADGSKQTTYKGWPLYYYQSDTKAGEVKGDGVGNNWFVAKADYTVMVSYTQLVGDDGVQYNSSGQAGVGISQYLTDPNGNTLYAFKNDRFKQNKYSNNDPVHDGVWPVYAINSIGSIPSILDKTQFDVITVFGKTQLVYKGWPLYYFGPDNMQRGKTLGISVPVPGAAIWPIVNTSTAVAASM</sequence>
<dbReference type="PANTHER" id="PTHR39335">
    <property type="entry name" value="BLL4220 PROTEIN"/>
    <property type="match status" value="1"/>
</dbReference>
<dbReference type="RefSeq" id="WP_128769273.1">
    <property type="nucleotide sequence ID" value="NZ_RXOC01000005.1"/>
</dbReference>
<name>A0A4Q0MAC1_9SPHI</name>
<gene>
    <name evidence="3" type="ORF">EKH83_10010</name>
    <name evidence="2" type="ORF">F1649_16515</name>
</gene>
<evidence type="ECO:0000313" key="3">
    <source>
        <dbReference type="EMBL" id="RXF70200.1"/>
    </source>
</evidence>
<reference evidence="2 5" key="2">
    <citation type="submission" date="2019-09" db="EMBL/GenBank/DDBJ databases">
        <title>Pararcticibacter amylolyticus gen. nov., sp. nov., isolated from a rottenly hemp rope, and reclassification of Pedobacter tournemirensis as Pararcticibacter tournemirensis comb. nov.</title>
        <authorList>
            <person name="Cai Y."/>
        </authorList>
    </citation>
    <scope>NUCLEOTIDE SEQUENCE [LARGE SCALE GENOMIC DNA]</scope>
    <source>
        <strain evidence="2 5">TF5-37.2-LB10</strain>
    </source>
</reference>
<dbReference type="GO" id="GO:0043448">
    <property type="term" value="P:alkane catabolic process"/>
    <property type="evidence" value="ECO:0007669"/>
    <property type="project" value="TreeGrafter"/>
</dbReference>
<evidence type="ECO:0000256" key="1">
    <source>
        <dbReference type="SAM" id="SignalP"/>
    </source>
</evidence>
<feature type="chain" id="PRO_5044607745" description="Secreted repeat protein with Y-X4-D motif" evidence="1">
    <location>
        <begin position="24"/>
        <end position="286"/>
    </location>
</feature>
<dbReference type="Proteomes" id="UP000290848">
    <property type="component" value="Unassembled WGS sequence"/>
</dbReference>
<dbReference type="EMBL" id="RXOC01000005">
    <property type="protein sequence ID" value="RXF70200.1"/>
    <property type="molecule type" value="Genomic_DNA"/>
</dbReference>
<dbReference type="EMBL" id="VWNE01000028">
    <property type="protein sequence ID" value="KAA8479734.1"/>
    <property type="molecule type" value="Genomic_DNA"/>
</dbReference>
<dbReference type="Pfam" id="PF03640">
    <property type="entry name" value="Lipoprotein_15"/>
    <property type="match status" value="2"/>
</dbReference>
<evidence type="ECO:0000313" key="5">
    <source>
        <dbReference type="Proteomes" id="UP000322918"/>
    </source>
</evidence>
<organism evidence="3 4">
    <name type="scientific">Arcticibacter tournemirensis</name>
    <dbReference type="NCBI Taxonomy" id="699437"/>
    <lineage>
        <taxon>Bacteria</taxon>
        <taxon>Pseudomonadati</taxon>
        <taxon>Bacteroidota</taxon>
        <taxon>Sphingobacteriia</taxon>
        <taxon>Sphingobacteriales</taxon>
        <taxon>Sphingobacteriaceae</taxon>
        <taxon>Arcticibacter</taxon>
    </lineage>
</organism>
<dbReference type="InterPro" id="IPR005297">
    <property type="entry name" value="Lipoprotein_repeat"/>
</dbReference>
<evidence type="ECO:0008006" key="6">
    <source>
        <dbReference type="Google" id="ProtNLM"/>
    </source>
</evidence>
<comment type="caution">
    <text evidence="3">The sequence shown here is derived from an EMBL/GenBank/DDBJ whole genome shotgun (WGS) entry which is preliminary data.</text>
</comment>
<reference evidence="3 4" key="1">
    <citation type="submission" date="2018-12" db="EMBL/GenBank/DDBJ databases">
        <title>The Draft Genome Sequence of the Soil Bacterium Pedobacter tournemirensis R1.</title>
        <authorList>
            <person name="He J."/>
        </authorList>
    </citation>
    <scope>NUCLEOTIDE SEQUENCE [LARGE SCALE GENOMIC DNA]</scope>
    <source>
        <strain evidence="3 4">R1</strain>
    </source>
</reference>
<dbReference type="Proteomes" id="UP000322918">
    <property type="component" value="Unassembled WGS sequence"/>
</dbReference>
<keyword evidence="5" id="KW-1185">Reference proteome</keyword>
<evidence type="ECO:0000313" key="4">
    <source>
        <dbReference type="Proteomes" id="UP000290848"/>
    </source>
</evidence>
<dbReference type="PANTHER" id="PTHR39335:SF1">
    <property type="entry name" value="BLL4220 PROTEIN"/>
    <property type="match status" value="1"/>
</dbReference>
<feature type="signal peptide" evidence="1">
    <location>
        <begin position="1"/>
        <end position="23"/>
    </location>
</feature>
<keyword evidence="1" id="KW-0732">Signal</keyword>
<accession>A0A4Q0MAC1</accession>
<proteinExistence type="predicted"/>
<evidence type="ECO:0000313" key="2">
    <source>
        <dbReference type="EMBL" id="KAA8479734.1"/>
    </source>
</evidence>
<dbReference type="PROSITE" id="PS51257">
    <property type="entry name" value="PROKAR_LIPOPROTEIN"/>
    <property type="match status" value="1"/>
</dbReference>
<dbReference type="OrthoDB" id="597632at2"/>
<dbReference type="AlphaFoldDB" id="A0A4Q0MAC1"/>